<dbReference type="Gene3D" id="3.30.70.20">
    <property type="match status" value="1"/>
</dbReference>
<reference evidence="8 9" key="1">
    <citation type="submission" date="2015-02" db="EMBL/GenBank/DDBJ databases">
        <title>Genome Sequencing of Rickettsiales.</title>
        <authorList>
            <person name="Daugherty S.C."/>
            <person name="Su Q."/>
            <person name="Abolude K."/>
            <person name="Beier-Sexton M."/>
            <person name="Carlyon J.A."/>
            <person name="Carter R."/>
            <person name="Day N.P."/>
            <person name="Dumler S.J."/>
            <person name="Dyachenko V."/>
            <person name="Godinez A."/>
            <person name="Kurtti T.J."/>
            <person name="Lichay M."/>
            <person name="Mullins K.E."/>
            <person name="Ott S."/>
            <person name="Pappas-Brown V."/>
            <person name="Paris D.H."/>
            <person name="Patel P."/>
            <person name="Richards A.L."/>
            <person name="Sadzewicz L."/>
            <person name="Sears K."/>
            <person name="Seidman D."/>
            <person name="Sengamalay N."/>
            <person name="Stenos J."/>
            <person name="Tallon L.J."/>
            <person name="Vincent G."/>
            <person name="Fraser C.M."/>
            <person name="Munderloh U."/>
            <person name="Dunning-Hotopp J.C."/>
        </authorList>
    </citation>
    <scope>NUCLEOTIDE SEQUENCE [LARGE SCALE GENOMIC DNA]</scope>
    <source>
        <strain evidence="8 9">RAC413</strain>
    </source>
</reference>
<gene>
    <name evidence="8" type="ORF">NLO413_0755</name>
</gene>
<dbReference type="Pfam" id="PF11953">
    <property type="entry name" value="DUF3470"/>
    <property type="match status" value="1"/>
</dbReference>
<protein>
    <recommendedName>
        <fullName evidence="2 6">Ferredoxin</fullName>
    </recommendedName>
</protein>
<name>A0A0F3NMT1_9RICK</name>
<dbReference type="SUPFAM" id="SSF54862">
    <property type="entry name" value="4Fe-4S ferredoxins"/>
    <property type="match status" value="1"/>
</dbReference>
<dbReference type="PROSITE" id="PS00198">
    <property type="entry name" value="4FE4S_FER_1"/>
    <property type="match status" value="1"/>
</dbReference>
<evidence type="ECO:0000259" key="7">
    <source>
        <dbReference type="PROSITE" id="PS51379"/>
    </source>
</evidence>
<keyword evidence="6" id="KW-0677">Repeat</keyword>
<keyword evidence="4 6" id="KW-0408">Iron</keyword>
<dbReference type="PATRIC" id="fig|1359163.3.peg.727"/>
<dbReference type="Pfam" id="PF00037">
    <property type="entry name" value="Fer4"/>
    <property type="match status" value="1"/>
</dbReference>
<comment type="cofactor">
    <cofactor evidence="6">
        <name>[3Fe-4S] cluster</name>
        <dbReference type="ChEBI" id="CHEBI:21137"/>
    </cofactor>
</comment>
<dbReference type="EMBL" id="LANX01000001">
    <property type="protein sequence ID" value="KJV69365.1"/>
    <property type="molecule type" value="Genomic_DNA"/>
</dbReference>
<keyword evidence="3 6" id="KW-0479">Metal-binding</keyword>
<comment type="cofactor">
    <cofactor evidence="6">
        <name>[4Fe-4S] cluster</name>
        <dbReference type="ChEBI" id="CHEBI:49883"/>
    </cofactor>
</comment>
<keyword evidence="6" id="KW-0004">4Fe-4S</keyword>
<dbReference type="AlphaFoldDB" id="A0A0F3NMT1"/>
<sequence>MLVIDPEQCIDCGVCIPECPIDAIVTDDAVKDILQCQDDTLNEEQKKLKTFYNINAEFSKKWENITSRKTAMSNADKHKHEKNKIQYFSENIT</sequence>
<organism evidence="8 9">
    <name type="scientific">Candidatus Neoehrlichia procyonis str. RAC413</name>
    <dbReference type="NCBI Taxonomy" id="1359163"/>
    <lineage>
        <taxon>Bacteria</taxon>
        <taxon>Pseudomonadati</taxon>
        <taxon>Pseudomonadota</taxon>
        <taxon>Alphaproteobacteria</taxon>
        <taxon>Rickettsiales</taxon>
        <taxon>Anaplasmataceae</taxon>
        <taxon>Candidatus Neoehrlichia</taxon>
    </lineage>
</organism>
<evidence type="ECO:0000256" key="3">
    <source>
        <dbReference type="ARBA" id="ARBA00022723"/>
    </source>
</evidence>
<keyword evidence="9" id="KW-1185">Reference proteome</keyword>
<evidence type="ECO:0000313" key="8">
    <source>
        <dbReference type="EMBL" id="KJV69365.1"/>
    </source>
</evidence>
<evidence type="ECO:0000256" key="1">
    <source>
        <dbReference type="ARBA" id="ARBA00003532"/>
    </source>
</evidence>
<dbReference type="GO" id="GO:0046872">
    <property type="term" value="F:metal ion binding"/>
    <property type="evidence" value="ECO:0007669"/>
    <property type="project" value="UniProtKB-KW"/>
</dbReference>
<comment type="function">
    <text evidence="1 6">Ferredoxins are iron-sulfur proteins that transfer electrons in a wide variety of metabolic reactions.</text>
</comment>
<dbReference type="STRING" id="1359163.NLO413_0755"/>
<keyword evidence="5 6" id="KW-0411">Iron-sulfur</keyword>
<proteinExistence type="predicted"/>
<dbReference type="InterPro" id="IPR022569">
    <property type="entry name" value="Fd_C"/>
</dbReference>
<keyword evidence="6" id="KW-0003">3Fe-4S</keyword>
<comment type="caution">
    <text evidence="8">The sequence shown here is derived from an EMBL/GenBank/DDBJ whole genome shotgun (WGS) entry which is preliminary data.</text>
</comment>
<feature type="domain" description="4Fe-4S ferredoxin-type" evidence="7">
    <location>
        <begin position="1"/>
        <end position="29"/>
    </location>
</feature>
<keyword evidence="6" id="KW-0813">Transport</keyword>
<dbReference type="InterPro" id="IPR017896">
    <property type="entry name" value="4Fe4S_Fe-S-bd"/>
</dbReference>
<keyword evidence="6" id="KW-0249">Electron transport</keyword>
<dbReference type="InterPro" id="IPR017900">
    <property type="entry name" value="4Fe4S_Fe_S_CS"/>
</dbReference>
<evidence type="ECO:0000313" key="9">
    <source>
        <dbReference type="Proteomes" id="UP000033562"/>
    </source>
</evidence>
<evidence type="ECO:0000256" key="6">
    <source>
        <dbReference type="RuleBase" id="RU364098"/>
    </source>
</evidence>
<dbReference type="PROSITE" id="PS51379">
    <property type="entry name" value="4FE4S_FER_2"/>
    <property type="match status" value="1"/>
</dbReference>
<evidence type="ECO:0000256" key="2">
    <source>
        <dbReference type="ARBA" id="ARBA00013529"/>
    </source>
</evidence>
<evidence type="ECO:0000256" key="5">
    <source>
        <dbReference type="ARBA" id="ARBA00023014"/>
    </source>
</evidence>
<accession>A0A0F3NMT1</accession>
<dbReference type="Proteomes" id="UP000033562">
    <property type="component" value="Unassembled WGS sequence"/>
</dbReference>
<dbReference type="GO" id="GO:0051539">
    <property type="term" value="F:4 iron, 4 sulfur cluster binding"/>
    <property type="evidence" value="ECO:0007669"/>
    <property type="project" value="UniProtKB-KW"/>
</dbReference>
<dbReference type="GO" id="GO:0051538">
    <property type="term" value="F:3 iron, 4 sulfur cluster binding"/>
    <property type="evidence" value="ECO:0007669"/>
    <property type="project" value="UniProtKB-KW"/>
</dbReference>
<evidence type="ECO:0000256" key="4">
    <source>
        <dbReference type="ARBA" id="ARBA00023004"/>
    </source>
</evidence>